<sequence>MFNNTISLTPQDLTTAMHDLWNVFLIALFLLASFIPAVIITITTASLTGLLLHLERRDLGELACDWTLLTGLFGHLFAIAISHLYYVNSDPYPGWPMMMLWIYFGEILFNGAPVVVVAIGAGIKAMVGCVWRRGVKGCGMERGESASTGVEETEKSPLLG</sequence>
<feature type="transmembrane region" description="Helical" evidence="2">
    <location>
        <begin position="64"/>
        <end position="86"/>
    </location>
</feature>
<feature type="transmembrane region" description="Helical" evidence="2">
    <location>
        <begin position="98"/>
        <end position="123"/>
    </location>
</feature>
<name>M3AX87_PSEFD</name>
<dbReference type="VEuPathDB" id="FungiDB:MYCFIDRAFT_197309"/>
<feature type="transmembrane region" description="Helical" evidence="2">
    <location>
        <begin position="20"/>
        <end position="52"/>
    </location>
</feature>
<evidence type="ECO:0000256" key="2">
    <source>
        <dbReference type="SAM" id="Phobius"/>
    </source>
</evidence>
<keyword evidence="2" id="KW-1133">Transmembrane helix</keyword>
<reference evidence="3 4" key="1">
    <citation type="journal article" date="2012" name="PLoS Pathog.">
        <title>Diverse lifestyles and strategies of plant pathogenesis encoded in the genomes of eighteen Dothideomycetes fungi.</title>
        <authorList>
            <person name="Ohm R.A."/>
            <person name="Feau N."/>
            <person name="Henrissat B."/>
            <person name="Schoch C.L."/>
            <person name="Horwitz B.A."/>
            <person name="Barry K.W."/>
            <person name="Condon B.J."/>
            <person name="Copeland A.C."/>
            <person name="Dhillon B."/>
            <person name="Glaser F."/>
            <person name="Hesse C.N."/>
            <person name="Kosti I."/>
            <person name="LaButti K."/>
            <person name="Lindquist E.A."/>
            <person name="Lucas S."/>
            <person name="Salamov A.A."/>
            <person name="Bradshaw R.E."/>
            <person name="Ciuffetti L."/>
            <person name="Hamelin R.C."/>
            <person name="Kema G.H.J."/>
            <person name="Lawrence C."/>
            <person name="Scott J.A."/>
            <person name="Spatafora J.W."/>
            <person name="Turgeon B.G."/>
            <person name="de Wit P.J.G.M."/>
            <person name="Zhong S."/>
            <person name="Goodwin S.B."/>
            <person name="Grigoriev I.V."/>
        </authorList>
    </citation>
    <scope>NUCLEOTIDE SEQUENCE [LARGE SCALE GENOMIC DNA]</scope>
    <source>
        <strain evidence="3 4">CIRAD86</strain>
    </source>
</reference>
<accession>M3AX87</accession>
<evidence type="ECO:0000313" key="3">
    <source>
        <dbReference type="EMBL" id="EME82087.1"/>
    </source>
</evidence>
<dbReference type="HOGENOM" id="CLU_1652917_0_0_1"/>
<feature type="region of interest" description="Disordered" evidence="1">
    <location>
        <begin position="141"/>
        <end position="160"/>
    </location>
</feature>
<keyword evidence="2" id="KW-0472">Membrane</keyword>
<dbReference type="GeneID" id="19335637"/>
<keyword evidence="4" id="KW-1185">Reference proteome</keyword>
<proteinExistence type="predicted"/>
<dbReference type="EMBL" id="KB446559">
    <property type="protein sequence ID" value="EME82087.1"/>
    <property type="molecule type" value="Genomic_DNA"/>
</dbReference>
<dbReference type="AlphaFoldDB" id="M3AX87"/>
<dbReference type="RefSeq" id="XP_007927536.1">
    <property type="nucleotide sequence ID" value="XM_007929345.1"/>
</dbReference>
<gene>
    <name evidence="3" type="ORF">MYCFIDRAFT_197309</name>
</gene>
<dbReference type="Proteomes" id="UP000016932">
    <property type="component" value="Unassembled WGS sequence"/>
</dbReference>
<keyword evidence="2" id="KW-0812">Transmembrane</keyword>
<evidence type="ECO:0000313" key="4">
    <source>
        <dbReference type="Proteomes" id="UP000016932"/>
    </source>
</evidence>
<evidence type="ECO:0000256" key="1">
    <source>
        <dbReference type="SAM" id="MobiDB-lite"/>
    </source>
</evidence>
<organism evidence="3 4">
    <name type="scientific">Pseudocercospora fijiensis (strain CIRAD86)</name>
    <name type="common">Black leaf streak disease fungus</name>
    <name type="synonym">Mycosphaerella fijiensis</name>
    <dbReference type="NCBI Taxonomy" id="383855"/>
    <lineage>
        <taxon>Eukaryota</taxon>
        <taxon>Fungi</taxon>
        <taxon>Dikarya</taxon>
        <taxon>Ascomycota</taxon>
        <taxon>Pezizomycotina</taxon>
        <taxon>Dothideomycetes</taxon>
        <taxon>Dothideomycetidae</taxon>
        <taxon>Mycosphaerellales</taxon>
        <taxon>Mycosphaerellaceae</taxon>
        <taxon>Pseudocercospora</taxon>
    </lineage>
</organism>
<dbReference type="KEGG" id="pfj:MYCFIDRAFT_197309"/>
<protein>
    <submittedName>
        <fullName evidence="3">Uncharacterized protein</fullName>
    </submittedName>
</protein>